<dbReference type="InterPro" id="IPR007667">
    <property type="entry name" value="Hypoxia_induced_domain"/>
</dbReference>
<dbReference type="PANTHER" id="PTHR12297:SF17">
    <property type="entry name" value="HIG1 DOMAIN-CONTAINING PROTEIN"/>
    <property type="match status" value="1"/>
</dbReference>
<comment type="subcellular location">
    <subcellularLocation>
        <location evidence="1">Mitochondrion membrane</location>
    </subcellularLocation>
</comment>
<evidence type="ECO:0000256" key="3">
    <source>
        <dbReference type="ARBA" id="ARBA00022989"/>
    </source>
</evidence>
<keyword evidence="4 6" id="KW-0472">Membrane</keyword>
<evidence type="ECO:0000259" key="7">
    <source>
        <dbReference type="PROSITE" id="PS51503"/>
    </source>
</evidence>
<feature type="domain" description="HIG1" evidence="7">
    <location>
        <begin position="42"/>
        <end position="133"/>
    </location>
</feature>
<organism evidence="8 9">
    <name type="scientific">Strongyloides venezuelensis</name>
    <name type="common">Threadworm</name>
    <dbReference type="NCBI Taxonomy" id="75913"/>
    <lineage>
        <taxon>Eukaryota</taxon>
        <taxon>Metazoa</taxon>
        <taxon>Ecdysozoa</taxon>
        <taxon>Nematoda</taxon>
        <taxon>Chromadorea</taxon>
        <taxon>Rhabditida</taxon>
        <taxon>Tylenchina</taxon>
        <taxon>Panagrolaimomorpha</taxon>
        <taxon>Strongyloidoidea</taxon>
        <taxon>Strongyloididae</taxon>
        <taxon>Strongyloides</taxon>
    </lineage>
</organism>
<dbReference type="AlphaFoldDB" id="A0A0K0FFB0"/>
<name>A0A0K0FFB0_STRVS</name>
<keyword evidence="3 6" id="KW-1133">Transmembrane helix</keyword>
<evidence type="ECO:0000256" key="4">
    <source>
        <dbReference type="ARBA" id="ARBA00023136"/>
    </source>
</evidence>
<dbReference type="Gene3D" id="6.10.140.1320">
    <property type="match status" value="1"/>
</dbReference>
<protein>
    <submittedName>
        <fullName evidence="9">HIG1 domain-containing protein</fullName>
    </submittedName>
</protein>
<evidence type="ECO:0000256" key="6">
    <source>
        <dbReference type="SAM" id="Phobius"/>
    </source>
</evidence>
<dbReference type="PROSITE" id="PS51503">
    <property type="entry name" value="HIG1"/>
    <property type="match status" value="1"/>
</dbReference>
<keyword evidence="8" id="KW-1185">Reference proteome</keyword>
<feature type="transmembrane region" description="Helical" evidence="6">
    <location>
        <begin position="105"/>
        <end position="124"/>
    </location>
</feature>
<reference evidence="8" key="1">
    <citation type="submission" date="2014-07" db="EMBL/GenBank/DDBJ databases">
        <authorList>
            <person name="Martin A.A"/>
            <person name="De Silva N."/>
        </authorList>
    </citation>
    <scope>NUCLEOTIDE SEQUENCE</scope>
</reference>
<dbReference type="Proteomes" id="UP000035680">
    <property type="component" value="Unassembled WGS sequence"/>
</dbReference>
<feature type="region of interest" description="Disordered" evidence="5">
    <location>
        <begin position="38"/>
        <end position="59"/>
    </location>
</feature>
<evidence type="ECO:0000256" key="1">
    <source>
        <dbReference type="ARBA" id="ARBA00004325"/>
    </source>
</evidence>
<feature type="transmembrane region" description="Helical" evidence="6">
    <location>
        <begin position="65"/>
        <end position="84"/>
    </location>
</feature>
<dbReference type="GO" id="GO:0031966">
    <property type="term" value="C:mitochondrial membrane"/>
    <property type="evidence" value="ECO:0007669"/>
    <property type="project" value="UniProtKB-SubCell"/>
</dbReference>
<reference evidence="9" key="2">
    <citation type="submission" date="2015-08" db="UniProtKB">
        <authorList>
            <consortium name="WormBaseParasite"/>
        </authorList>
    </citation>
    <scope>IDENTIFICATION</scope>
</reference>
<feature type="compositionally biased region" description="Polar residues" evidence="5">
    <location>
        <begin position="41"/>
        <end position="59"/>
    </location>
</feature>
<evidence type="ECO:0000313" key="9">
    <source>
        <dbReference type="WBParaSite" id="SVE_0755200.1"/>
    </source>
</evidence>
<dbReference type="PANTHER" id="PTHR12297">
    <property type="entry name" value="HYPOXIA-INDUCBILE GENE 1 HIG1 -RELATED"/>
    <property type="match status" value="1"/>
</dbReference>
<evidence type="ECO:0000256" key="2">
    <source>
        <dbReference type="ARBA" id="ARBA00022692"/>
    </source>
</evidence>
<evidence type="ECO:0000313" key="8">
    <source>
        <dbReference type="Proteomes" id="UP000035680"/>
    </source>
</evidence>
<dbReference type="WBParaSite" id="SVE_0755200.1">
    <property type="protein sequence ID" value="SVE_0755200.1"/>
    <property type="gene ID" value="SVE_0755200"/>
</dbReference>
<sequence length="134" mass="14665">MFKSYFKNLFCRVAECSTNHPEGNHGEKHHAIVRRSGVPGVSSNSGFQSDKETNGSPRNASFEGLLSNPLVPIGMGLTCVALLGMFKNSITGNKMGTQKYMRYRIYAQFGTVLAMVAGLVYASFSFTGKKKIDE</sequence>
<dbReference type="STRING" id="75913.A0A0K0FFB0"/>
<dbReference type="InterPro" id="IPR050355">
    <property type="entry name" value="RCF1"/>
</dbReference>
<evidence type="ECO:0000256" key="5">
    <source>
        <dbReference type="SAM" id="MobiDB-lite"/>
    </source>
</evidence>
<accession>A0A0K0FFB0</accession>
<dbReference type="GO" id="GO:0097250">
    <property type="term" value="P:mitochondrial respirasome assembly"/>
    <property type="evidence" value="ECO:0007669"/>
    <property type="project" value="TreeGrafter"/>
</dbReference>
<keyword evidence="2 6" id="KW-0812">Transmembrane</keyword>
<dbReference type="Pfam" id="PF04588">
    <property type="entry name" value="HIG_1_N"/>
    <property type="match status" value="1"/>
</dbReference>
<proteinExistence type="predicted"/>